<dbReference type="Proteomes" id="UP000095286">
    <property type="component" value="Unplaced"/>
</dbReference>
<reference evidence="2" key="1">
    <citation type="submission" date="2016-11" db="UniProtKB">
        <authorList>
            <consortium name="WormBaseParasite"/>
        </authorList>
    </citation>
    <scope>IDENTIFICATION</scope>
    <source>
        <strain evidence="2">KR3021</strain>
    </source>
</reference>
<sequence length="226" mass="26160">MILASHSEKFYLLFCENPKQVHFKDSNMKLKDFEVYYEYLHLDTHFKVDGDKMVSIMKVQAALQVYDLRVMQKMNKYDLEKNVSDVSEFRMSSRKGNYSSVLVSKQIYVIGGRLNSQSIDIVEYFDCENMKWYNAPKLLGSFSHHDSVEVDEAIYVVGDYKSQKFQRFDRREGKWSFLSDIPMKAYCTAMSSCDQRITCLGGGSMARLTRQTTFAPLTKAEISGVI</sequence>
<organism evidence="1 2">
    <name type="scientific">Rhabditophanes sp. KR3021</name>
    <dbReference type="NCBI Taxonomy" id="114890"/>
    <lineage>
        <taxon>Eukaryota</taxon>
        <taxon>Metazoa</taxon>
        <taxon>Ecdysozoa</taxon>
        <taxon>Nematoda</taxon>
        <taxon>Chromadorea</taxon>
        <taxon>Rhabditida</taxon>
        <taxon>Tylenchina</taxon>
        <taxon>Panagrolaimomorpha</taxon>
        <taxon>Strongyloidoidea</taxon>
        <taxon>Alloionematidae</taxon>
        <taxon>Rhabditophanes</taxon>
    </lineage>
</organism>
<protein>
    <submittedName>
        <fullName evidence="2">Kelch repeat protein</fullName>
    </submittedName>
</protein>
<evidence type="ECO:0000313" key="1">
    <source>
        <dbReference type="Proteomes" id="UP000095286"/>
    </source>
</evidence>
<proteinExistence type="predicted"/>
<dbReference type="WBParaSite" id="RSKR_0000239600.1">
    <property type="protein sequence ID" value="RSKR_0000239600.1"/>
    <property type="gene ID" value="RSKR_0000239600"/>
</dbReference>
<accession>A0AC35TMV1</accession>
<evidence type="ECO:0000313" key="2">
    <source>
        <dbReference type="WBParaSite" id="RSKR_0000239600.1"/>
    </source>
</evidence>
<name>A0AC35TMV1_9BILA</name>